<keyword evidence="1" id="KW-1133">Transmembrane helix</keyword>
<dbReference type="AlphaFoldDB" id="A0A061QLP3"/>
<keyword evidence="1" id="KW-0472">Membrane</keyword>
<dbReference type="EMBL" id="GBEZ01028048">
    <property type="protein sequence ID" value="JAC59339.1"/>
    <property type="molecule type" value="Transcribed_RNA"/>
</dbReference>
<sequence>MTCYISGFLLLTLSWLVSGISSGSTRCGGEPVTQFVKSNLVPKSYYDEVVKGKPYEEYEEDVWWREIFVPEQDFFQACREDRHCFGLFLSPLGNWFRLESRDVMVLLYSGWQSTSYQLYVPACISPEVQDMRELSGECLSEIWTLEEYNRAVPSSLYFALRQGLDINREEMSVVYNRYDIPLENRHCEQENQCIGMLWLRRSNMYTGYRLRESDLQQFVRDDNTLTDAVTYIPDCISPVVVDVHGPGNMLPIWKLVLIVVGGILTLIPLMLCGCRYILRMAIGPILADKCQEIA</sequence>
<evidence type="ECO:0000313" key="3">
    <source>
        <dbReference type="EMBL" id="JAC59339.1"/>
    </source>
</evidence>
<evidence type="ECO:0000256" key="2">
    <source>
        <dbReference type="SAM" id="SignalP"/>
    </source>
</evidence>
<proteinExistence type="predicted"/>
<keyword evidence="1" id="KW-0812">Transmembrane</keyword>
<feature type="chain" id="PRO_5001610063" evidence="2">
    <location>
        <begin position="20"/>
        <end position="294"/>
    </location>
</feature>
<protein>
    <submittedName>
        <fullName evidence="3">Uncharacterized protein</fullName>
    </submittedName>
</protein>
<gene>
    <name evidence="3" type="ORF">TSPGSL018_31614</name>
</gene>
<feature type="signal peptide" evidence="2">
    <location>
        <begin position="1"/>
        <end position="19"/>
    </location>
</feature>
<organism evidence="3">
    <name type="scientific">Tetraselmis sp. GSL018</name>
    <dbReference type="NCBI Taxonomy" id="582737"/>
    <lineage>
        <taxon>Eukaryota</taxon>
        <taxon>Viridiplantae</taxon>
        <taxon>Chlorophyta</taxon>
        <taxon>core chlorophytes</taxon>
        <taxon>Chlorodendrophyceae</taxon>
        <taxon>Chlorodendrales</taxon>
        <taxon>Chlorodendraceae</taxon>
        <taxon>Tetraselmis</taxon>
    </lineage>
</organism>
<reference evidence="3" key="1">
    <citation type="submission" date="2014-05" db="EMBL/GenBank/DDBJ databases">
        <title>The transcriptome of the halophilic microalga Tetraselmis sp. GSL018 isolated from the Great Salt Lake, Utah.</title>
        <authorList>
            <person name="Jinkerson R.E."/>
            <person name="D'Adamo S."/>
            <person name="Posewitz M.C."/>
        </authorList>
    </citation>
    <scope>NUCLEOTIDE SEQUENCE</scope>
    <source>
        <strain evidence="3">GSL018</strain>
    </source>
</reference>
<keyword evidence="2" id="KW-0732">Signal</keyword>
<accession>A0A061QLP3</accession>
<evidence type="ECO:0000256" key="1">
    <source>
        <dbReference type="SAM" id="Phobius"/>
    </source>
</evidence>
<feature type="transmembrane region" description="Helical" evidence="1">
    <location>
        <begin position="252"/>
        <end position="278"/>
    </location>
</feature>
<name>A0A061QLP3_9CHLO</name>